<dbReference type="PIRSF" id="PIRSF037706">
    <property type="entry name" value="MRP10"/>
    <property type="match status" value="1"/>
</dbReference>
<dbReference type="PANTHER" id="PTHR28066">
    <property type="entry name" value="37S RIBOSOMAL PROTEIN MRP10, MITOCHONDRIAL"/>
    <property type="match status" value="1"/>
</dbReference>
<dbReference type="GO" id="GO:0005763">
    <property type="term" value="C:mitochondrial small ribosomal subunit"/>
    <property type="evidence" value="ECO:0007669"/>
    <property type="project" value="TreeGrafter"/>
</dbReference>
<evidence type="ECO:0000313" key="3">
    <source>
        <dbReference type="Proteomes" id="UP000813444"/>
    </source>
</evidence>
<dbReference type="AlphaFoldDB" id="A0A8K0SN32"/>
<comment type="subcellular location">
    <subcellularLocation>
        <location evidence="1">Mitochondrion</location>
    </subcellularLocation>
</comment>
<protein>
    <recommendedName>
        <fullName evidence="1">Small ribosomal subunit protein mS37</fullName>
    </recommendedName>
</protein>
<gene>
    <name evidence="2" type="ORF">B0I35DRAFT_437604</name>
</gene>
<keyword evidence="1" id="KW-0496">Mitochondrion</keyword>
<comment type="function">
    <text evidence="1">Component of the mitochondrial ribosome (mitoribosome), a dedicated translation machinery responsible for the synthesis of mitochondrial genome-encoded proteins, including at least some of the essential transmembrane subunits of the mitochondrial respiratory chain. The mitoribosomes are attached to the mitochondrial inner membrane and translation products are cotranslationally integrated into the membrane.</text>
</comment>
<dbReference type="OrthoDB" id="2210at2759"/>
<dbReference type="GO" id="GO:0032543">
    <property type="term" value="P:mitochondrial translation"/>
    <property type="evidence" value="ECO:0007669"/>
    <property type="project" value="InterPro"/>
</dbReference>
<dbReference type="GO" id="GO:0003735">
    <property type="term" value="F:structural constituent of ribosome"/>
    <property type="evidence" value="ECO:0007669"/>
    <property type="project" value="InterPro"/>
</dbReference>
<dbReference type="EMBL" id="JAGPNK010000010">
    <property type="protein sequence ID" value="KAH7312729.1"/>
    <property type="molecule type" value="Genomic_DNA"/>
</dbReference>
<comment type="subunit">
    <text evidence="1">Component of the mitochondrial small ribosomal subunit.</text>
</comment>
<reference evidence="2" key="1">
    <citation type="journal article" date="2021" name="Nat. Commun.">
        <title>Genetic determinants of endophytism in the Arabidopsis root mycobiome.</title>
        <authorList>
            <person name="Mesny F."/>
            <person name="Miyauchi S."/>
            <person name="Thiergart T."/>
            <person name="Pickel B."/>
            <person name="Atanasova L."/>
            <person name="Karlsson M."/>
            <person name="Huettel B."/>
            <person name="Barry K.W."/>
            <person name="Haridas S."/>
            <person name="Chen C."/>
            <person name="Bauer D."/>
            <person name="Andreopoulos W."/>
            <person name="Pangilinan J."/>
            <person name="LaButti K."/>
            <person name="Riley R."/>
            <person name="Lipzen A."/>
            <person name="Clum A."/>
            <person name="Drula E."/>
            <person name="Henrissat B."/>
            <person name="Kohler A."/>
            <person name="Grigoriev I.V."/>
            <person name="Martin F.M."/>
            <person name="Hacquard S."/>
        </authorList>
    </citation>
    <scope>NUCLEOTIDE SEQUENCE</scope>
    <source>
        <strain evidence="2">MPI-CAGE-CH-0235</strain>
    </source>
</reference>
<keyword evidence="1" id="KW-0687">Ribonucleoprotein</keyword>
<organism evidence="2 3">
    <name type="scientific">Stachybotrys elegans</name>
    <dbReference type="NCBI Taxonomy" id="80388"/>
    <lineage>
        <taxon>Eukaryota</taxon>
        <taxon>Fungi</taxon>
        <taxon>Dikarya</taxon>
        <taxon>Ascomycota</taxon>
        <taxon>Pezizomycotina</taxon>
        <taxon>Sordariomycetes</taxon>
        <taxon>Hypocreomycetidae</taxon>
        <taxon>Hypocreales</taxon>
        <taxon>Stachybotryaceae</taxon>
        <taxon>Stachybotrys</taxon>
    </lineage>
</organism>
<dbReference type="InterPro" id="IPR017264">
    <property type="entry name" value="Ribosomal_mS37_fun"/>
</dbReference>
<proteinExistence type="inferred from homology"/>
<comment type="caution">
    <text evidence="2">The sequence shown here is derived from an EMBL/GenBank/DDBJ whole genome shotgun (WGS) entry which is preliminary data.</text>
</comment>
<dbReference type="Proteomes" id="UP000813444">
    <property type="component" value="Unassembled WGS sequence"/>
</dbReference>
<keyword evidence="3" id="KW-1185">Reference proteome</keyword>
<dbReference type="PANTHER" id="PTHR28066:SF1">
    <property type="entry name" value="SMALL RIBOSOMAL SUBUNIT PROTEIN MS37"/>
    <property type="match status" value="1"/>
</dbReference>
<comment type="similarity">
    <text evidence="1">Belongs to the mitochondrion-specific ribosomal protein mS37 family.</text>
</comment>
<name>A0A8K0SN32_9HYPO</name>
<sequence length="90" mass="9754">MAHKPIRLPPLKVLRVHDPKRRAEPHCVAVMSTVLACWASAGYNAAGCAAVENQLRACMDGPKPTPPGASTVNYHLARMKKHVTSRGKET</sequence>
<accession>A0A8K0SN32</accession>
<evidence type="ECO:0000256" key="1">
    <source>
        <dbReference type="PIRNR" id="PIRNR037706"/>
    </source>
</evidence>
<evidence type="ECO:0000313" key="2">
    <source>
        <dbReference type="EMBL" id="KAH7312729.1"/>
    </source>
</evidence>
<keyword evidence="1 2" id="KW-0689">Ribosomal protein</keyword>